<reference evidence="1" key="1">
    <citation type="submission" date="2023-08" db="EMBL/GenBank/DDBJ databases">
        <authorList>
            <person name="Alioto T."/>
            <person name="Alioto T."/>
            <person name="Gomez Garrido J."/>
        </authorList>
    </citation>
    <scope>NUCLEOTIDE SEQUENCE</scope>
</reference>
<dbReference type="AlphaFoldDB" id="A0AA36BSZ2"/>
<dbReference type="EMBL" id="OX597835">
    <property type="protein sequence ID" value="CAI9739091.1"/>
    <property type="molecule type" value="Genomic_DNA"/>
</dbReference>
<proteinExistence type="predicted"/>
<evidence type="ECO:0000313" key="2">
    <source>
        <dbReference type="Proteomes" id="UP001162480"/>
    </source>
</evidence>
<accession>A0AA36BSZ2</accession>
<protein>
    <recommendedName>
        <fullName evidence="3">Reverse transcriptase domain-containing protein</fullName>
    </recommendedName>
</protein>
<keyword evidence="2" id="KW-1185">Reference proteome</keyword>
<evidence type="ECO:0008006" key="3">
    <source>
        <dbReference type="Google" id="ProtNLM"/>
    </source>
</evidence>
<organism evidence="1 2">
    <name type="scientific">Octopus vulgaris</name>
    <name type="common">Common octopus</name>
    <dbReference type="NCBI Taxonomy" id="6645"/>
    <lineage>
        <taxon>Eukaryota</taxon>
        <taxon>Metazoa</taxon>
        <taxon>Spiralia</taxon>
        <taxon>Lophotrochozoa</taxon>
        <taxon>Mollusca</taxon>
        <taxon>Cephalopoda</taxon>
        <taxon>Coleoidea</taxon>
        <taxon>Octopodiformes</taxon>
        <taxon>Octopoda</taxon>
        <taxon>Incirrata</taxon>
        <taxon>Octopodidae</taxon>
        <taxon>Octopus</taxon>
    </lineage>
</organism>
<dbReference type="Proteomes" id="UP001162480">
    <property type="component" value="Chromosome 22"/>
</dbReference>
<sequence length="97" mass="11084">MDGIAYADDLVLVAVSRGGLQALIDRCLEFCHAVGLGLNVNLVWDISLNRNNMLQEAFFDDRSSVHLRKISFFFDSNHCRRSIDMFNFIEIQSTRSI</sequence>
<gene>
    <name evidence="1" type="ORF">OCTVUL_1B016098</name>
</gene>
<name>A0AA36BSZ2_OCTVU</name>
<evidence type="ECO:0000313" key="1">
    <source>
        <dbReference type="EMBL" id="CAI9739091.1"/>
    </source>
</evidence>